<evidence type="ECO:0000256" key="1">
    <source>
        <dbReference type="SAM" id="MobiDB-lite"/>
    </source>
</evidence>
<comment type="caution">
    <text evidence="2">The sequence shown here is derived from an EMBL/GenBank/DDBJ whole genome shotgun (WGS) entry which is preliminary data.</text>
</comment>
<accession>A0A9D5DF00</accession>
<feature type="region of interest" description="Disordered" evidence="1">
    <location>
        <begin position="1"/>
        <end position="36"/>
    </location>
</feature>
<gene>
    <name evidence="2" type="ORF">OJ253_2611</name>
</gene>
<proteinExistence type="predicted"/>
<name>A0A9D5DF00_9CRYT</name>
<dbReference type="Proteomes" id="UP001067231">
    <property type="component" value="Unassembled WGS sequence"/>
</dbReference>
<feature type="compositionally biased region" description="Polar residues" evidence="1">
    <location>
        <begin position="1"/>
        <end position="12"/>
    </location>
</feature>
<feature type="compositionally biased region" description="Low complexity" evidence="1">
    <location>
        <begin position="20"/>
        <end position="34"/>
    </location>
</feature>
<dbReference type="OrthoDB" id="341767at2759"/>
<dbReference type="EMBL" id="JAPCXC010000071">
    <property type="protein sequence ID" value="KAJ1606760.1"/>
    <property type="molecule type" value="Genomic_DNA"/>
</dbReference>
<reference evidence="2" key="1">
    <citation type="submission" date="2022-10" db="EMBL/GenBank/DDBJ databases">
        <title>Adaptive evolution leads to modifications in subtelomeric GC content in a zoonotic Cryptosporidium species.</title>
        <authorList>
            <person name="Li J."/>
            <person name="Feng Y."/>
            <person name="Xiao L."/>
        </authorList>
    </citation>
    <scope>NUCLEOTIDE SEQUENCE</scope>
    <source>
        <strain evidence="2">33844</strain>
    </source>
</reference>
<sequence>MRRLQSFKTPSRLSEKLRFTGKNNSGNSTSSNNGIRFVPNVSASDSNEVLDASQKNIVVPITKKPVEEFVQEKLEKTKGWREDRVFISTDIIGRDVGFSEARHSITTPSDTVYTNATVSSKSVSADKDNLEQMCRDVTNRLDGWSVLQLPKYLPENRKGPLESSEVSIPTLLQDMPSGSIGKITFLKNGEIDLRLNSSKYNDSILFKVNCISRGNSEQFITAFSRINELINLGRCDSLLIATPKI</sequence>
<protein>
    <submittedName>
        <fullName evidence="2">Uncharacterized protein</fullName>
    </submittedName>
</protein>
<dbReference type="AlphaFoldDB" id="A0A9D5DF00"/>
<organism evidence="2">
    <name type="scientific">Cryptosporidium canis</name>
    <dbReference type="NCBI Taxonomy" id="195482"/>
    <lineage>
        <taxon>Eukaryota</taxon>
        <taxon>Sar</taxon>
        <taxon>Alveolata</taxon>
        <taxon>Apicomplexa</taxon>
        <taxon>Conoidasida</taxon>
        <taxon>Coccidia</taxon>
        <taxon>Eucoccidiorida</taxon>
        <taxon>Eimeriorina</taxon>
        <taxon>Cryptosporidiidae</taxon>
        <taxon>Cryptosporidium</taxon>
    </lineage>
</organism>
<evidence type="ECO:0000313" key="2">
    <source>
        <dbReference type="EMBL" id="KAJ1606760.1"/>
    </source>
</evidence>